<accession>A0A7K0J5P6</accession>
<feature type="domain" description="DUF1707" evidence="1">
    <location>
        <begin position="10"/>
        <end position="62"/>
    </location>
</feature>
<reference evidence="2 3" key="1">
    <citation type="submission" date="2019-08" db="EMBL/GenBank/DDBJ databases">
        <title>In-depth cultivation of the pig gut microbiome towards novel bacterial diversity and tailored functional studies.</title>
        <authorList>
            <person name="Wylensek D."/>
            <person name="Hitch T.C.A."/>
            <person name="Clavel T."/>
        </authorList>
    </citation>
    <scope>NUCLEOTIDE SEQUENCE [LARGE SCALE GENOMIC DNA]</scope>
    <source>
        <strain evidence="2 3">WCA-380-WT-3A</strain>
    </source>
</reference>
<comment type="caution">
    <text evidence="2">The sequence shown here is derived from an EMBL/GenBank/DDBJ whole genome shotgun (WGS) entry which is preliminary data.</text>
</comment>
<proteinExistence type="predicted"/>
<dbReference type="Pfam" id="PF08044">
    <property type="entry name" value="DUF1707"/>
    <property type="match status" value="1"/>
</dbReference>
<protein>
    <submittedName>
        <fullName evidence="2">DUF1707 domain-containing protein</fullName>
    </submittedName>
</protein>
<name>A0A7K0J5P6_9ACTN</name>
<evidence type="ECO:0000313" key="3">
    <source>
        <dbReference type="Proteomes" id="UP000466104"/>
    </source>
</evidence>
<keyword evidence="3" id="KW-1185">Reference proteome</keyword>
<dbReference type="AlphaFoldDB" id="A0A7K0J5P6"/>
<dbReference type="RefSeq" id="WP_154562362.1">
    <property type="nucleotide sequence ID" value="NZ_VUMG01000002.1"/>
</dbReference>
<organism evidence="2 3">
    <name type="scientific">Cutibacterium porci</name>
    <dbReference type="NCBI Taxonomy" id="2605781"/>
    <lineage>
        <taxon>Bacteria</taxon>
        <taxon>Bacillati</taxon>
        <taxon>Actinomycetota</taxon>
        <taxon>Actinomycetes</taxon>
        <taxon>Propionibacteriales</taxon>
        <taxon>Propionibacteriaceae</taxon>
        <taxon>Cutibacterium</taxon>
    </lineage>
</organism>
<dbReference type="EMBL" id="VUMG01000002">
    <property type="protein sequence ID" value="MSS45270.1"/>
    <property type="molecule type" value="Genomic_DNA"/>
</dbReference>
<dbReference type="Proteomes" id="UP000466104">
    <property type="component" value="Unassembled WGS sequence"/>
</dbReference>
<evidence type="ECO:0000313" key="2">
    <source>
        <dbReference type="EMBL" id="MSS45270.1"/>
    </source>
</evidence>
<dbReference type="InterPro" id="IPR012551">
    <property type="entry name" value="DUF1707_SHOCT-like"/>
</dbReference>
<evidence type="ECO:0000259" key="1">
    <source>
        <dbReference type="Pfam" id="PF08044"/>
    </source>
</evidence>
<sequence>MNTVPDNSSLRVTDEQRNRVLDHINDAYAHGVIDDIERERRTETALLARTRSELDESYRNLPSFKPSVPEGIRTPLPDVPEKRPTTGVGWCGLSALVSGPIGPAIGFAMTSKGSWARRKTTRQLVTQTAFFAVQMGLEPGPIGLHNSWGSSVVALIWMVVTIVQAVRGFQGRD</sequence>
<gene>
    <name evidence="2" type="ORF">FYJ43_04255</name>
</gene>